<dbReference type="AlphaFoldDB" id="S0DF90"/>
<dbReference type="CDD" id="cd00093">
    <property type="entry name" value="HTH_XRE"/>
    <property type="match status" value="1"/>
</dbReference>
<proteinExistence type="predicted"/>
<dbReference type="PROSITE" id="PS50943">
    <property type="entry name" value="HTH_CROC1"/>
    <property type="match status" value="1"/>
</dbReference>
<name>S0DF90_9ZZZZ</name>
<dbReference type="InterPro" id="IPR015927">
    <property type="entry name" value="Peptidase_S24_S26A/B/C"/>
</dbReference>
<dbReference type="SUPFAM" id="SSF47413">
    <property type="entry name" value="lambda repressor-like DNA-binding domains"/>
    <property type="match status" value="1"/>
</dbReference>
<dbReference type="Pfam" id="PF12844">
    <property type="entry name" value="HTH_19"/>
    <property type="match status" value="1"/>
</dbReference>
<dbReference type="GO" id="GO:0003677">
    <property type="term" value="F:DNA binding"/>
    <property type="evidence" value="ECO:0007669"/>
    <property type="project" value="UniProtKB-KW"/>
</dbReference>
<evidence type="ECO:0000313" key="7">
    <source>
        <dbReference type="EMBL" id="CCO21819.1"/>
    </source>
</evidence>
<evidence type="ECO:0000313" key="6">
    <source>
        <dbReference type="EMBL" id="CCO21707.1"/>
    </source>
</evidence>
<feature type="domain" description="HTH cro/C1-type" evidence="5">
    <location>
        <begin position="5"/>
        <end position="59"/>
    </location>
</feature>
<dbReference type="Pfam" id="PF00717">
    <property type="entry name" value="Peptidase_S24"/>
    <property type="match status" value="1"/>
</dbReference>
<dbReference type="EMBL" id="HF548331">
    <property type="protein sequence ID" value="CCO21819.1"/>
    <property type="molecule type" value="Genomic_DNA"/>
</dbReference>
<keyword evidence="2" id="KW-0238">DNA-binding</keyword>
<evidence type="ECO:0000256" key="2">
    <source>
        <dbReference type="ARBA" id="ARBA00023125"/>
    </source>
</evidence>
<dbReference type="PANTHER" id="PTHR40661">
    <property type="match status" value="1"/>
</dbReference>
<feature type="region of interest" description="Disordered" evidence="4">
    <location>
        <begin position="113"/>
        <end position="134"/>
    </location>
</feature>
<reference evidence="7" key="1">
    <citation type="submission" date="2012-10" db="EMBL/GenBank/DDBJ databases">
        <authorList>
            <person name="Sandrine L."/>
        </authorList>
    </citation>
    <scope>NUCLEOTIDE SEQUENCE</scope>
</reference>
<evidence type="ECO:0000259" key="5">
    <source>
        <dbReference type="PROSITE" id="PS50943"/>
    </source>
</evidence>
<dbReference type="InterPro" id="IPR001387">
    <property type="entry name" value="Cro/C1-type_HTH"/>
</dbReference>
<dbReference type="Gene3D" id="1.10.260.40">
    <property type="entry name" value="lambda repressor-like DNA-binding domains"/>
    <property type="match status" value="1"/>
</dbReference>
<reference evidence="7" key="2">
    <citation type="journal article" date="2013" name="Biotechnol. Biofuels">
        <title>Mining for hemicellulases in the fungus-growing termite Pseudacanthotermes militaris using functional metagenomics.</title>
        <authorList>
            <person name="Bastien G."/>
            <person name="Arnal G."/>
            <person name="Bozonnet S."/>
            <person name="Laguerre S."/>
            <person name="Ferreira F."/>
            <person name="Faure R."/>
            <person name="Henrissat B."/>
            <person name="Lefevre F."/>
            <person name="Robe P."/>
            <person name="Bouchez O."/>
            <person name="Noirot C."/>
            <person name="Dumon C."/>
            <person name="O'Donohue M."/>
        </authorList>
    </citation>
    <scope>NUCLEOTIDE SEQUENCE</scope>
</reference>
<organism evidence="7">
    <name type="scientific">termite gut metagenome</name>
    <dbReference type="NCBI Taxonomy" id="433724"/>
    <lineage>
        <taxon>unclassified sequences</taxon>
        <taxon>metagenomes</taxon>
        <taxon>organismal metagenomes</taxon>
    </lineage>
</organism>
<keyword evidence="1" id="KW-0805">Transcription regulation</keyword>
<accession>S0DF90</accession>
<evidence type="ECO:0000256" key="4">
    <source>
        <dbReference type="SAM" id="MobiDB-lite"/>
    </source>
</evidence>
<protein>
    <submittedName>
        <fullName evidence="7">Putative peptidase S24/LexA repressor family protein</fullName>
    </submittedName>
</protein>
<evidence type="ECO:0000256" key="1">
    <source>
        <dbReference type="ARBA" id="ARBA00023015"/>
    </source>
</evidence>
<dbReference type="PANTHER" id="PTHR40661:SF1">
    <property type="entry name" value="HTH CRO_C1-TYPE DOMAIN-CONTAINING PROTEIN"/>
    <property type="match status" value="1"/>
</dbReference>
<evidence type="ECO:0000256" key="3">
    <source>
        <dbReference type="ARBA" id="ARBA00023163"/>
    </source>
</evidence>
<dbReference type="EMBL" id="HF548320">
    <property type="protein sequence ID" value="CCO21707.1"/>
    <property type="molecule type" value="Genomic_DNA"/>
</dbReference>
<gene>
    <name evidence="7" type="ORF">BN138_1007</name>
    <name evidence="6" type="ORF">BN138_895</name>
</gene>
<sequence>MDSRLKQIRKQLGLKQEELAGIFECGKHNISMIERGKSALSERNKKCLVKKFNLNPLWLEGENAPMLLPAAEHAARLEESPAIFPASVPLYDMEQVPSLAGLFKYTAANPSHTTGRVGRRSENIGKPGRPTKEQKAYTPVGWISVPGLPKCDGALKLAGDGMEPILRGGDIVLYSRLGSVAEIFWGEMYLLSVDTPMGDYIAVRYLHRSEKPGLAVLTGENSGFRDTEIELSKIRAIAFVKATVRMNSSK</sequence>
<dbReference type="InterPro" id="IPR010982">
    <property type="entry name" value="Lambda_DNA-bd_dom_sf"/>
</dbReference>
<dbReference type="SMART" id="SM00530">
    <property type="entry name" value="HTH_XRE"/>
    <property type="match status" value="1"/>
</dbReference>
<keyword evidence="3" id="KW-0804">Transcription</keyword>